<accession>A0ABW3SG80</accession>
<evidence type="ECO:0000313" key="1">
    <source>
        <dbReference type="EMBL" id="MFD1183205.1"/>
    </source>
</evidence>
<proteinExistence type="predicted"/>
<dbReference type="Gene3D" id="1.10.10.60">
    <property type="entry name" value="Homeodomain-like"/>
    <property type="match status" value="1"/>
</dbReference>
<comment type="caution">
    <text evidence="1">The sequence shown here is derived from an EMBL/GenBank/DDBJ whole genome shotgun (WGS) entry which is preliminary data.</text>
</comment>
<dbReference type="RefSeq" id="WP_240270385.1">
    <property type="nucleotide sequence ID" value="NZ_JAKSXN010000044.1"/>
</dbReference>
<gene>
    <name evidence="1" type="ORF">ACFQ2Z_17850</name>
</gene>
<dbReference type="Proteomes" id="UP001597211">
    <property type="component" value="Unassembled WGS sequence"/>
</dbReference>
<reference evidence="2" key="1">
    <citation type="journal article" date="2019" name="Int. J. Syst. Evol. Microbiol.">
        <title>The Global Catalogue of Microorganisms (GCM) 10K type strain sequencing project: providing services to taxonomists for standard genome sequencing and annotation.</title>
        <authorList>
            <consortium name="The Broad Institute Genomics Platform"/>
            <consortium name="The Broad Institute Genome Sequencing Center for Infectious Disease"/>
            <person name="Wu L."/>
            <person name="Ma J."/>
        </authorList>
    </citation>
    <scope>NUCLEOTIDE SEQUENCE [LARGE SCALE GENOMIC DNA]</scope>
    <source>
        <strain evidence="2">CCUG 48216</strain>
    </source>
</reference>
<organism evidence="1 2">
    <name type="scientific">Paenibacillus timonensis</name>
    <dbReference type="NCBI Taxonomy" id="225915"/>
    <lineage>
        <taxon>Bacteria</taxon>
        <taxon>Bacillati</taxon>
        <taxon>Bacillota</taxon>
        <taxon>Bacilli</taxon>
        <taxon>Bacillales</taxon>
        <taxon>Paenibacillaceae</taxon>
        <taxon>Paenibacillus</taxon>
    </lineage>
</organism>
<sequence>MPRKKPKRGRPVTPLDERHYLAIELLTTVPTPNLEEIARACTVDRRTLYRWRLRRDFTRELDKVMRHKREVHQRWLNANVKYVLTARDIEDRLRILGLIA</sequence>
<evidence type="ECO:0000313" key="2">
    <source>
        <dbReference type="Proteomes" id="UP001597211"/>
    </source>
</evidence>
<name>A0ABW3SG80_9BACL</name>
<keyword evidence="2" id="KW-1185">Reference proteome</keyword>
<dbReference type="EMBL" id="JBHTKZ010000040">
    <property type="protein sequence ID" value="MFD1183205.1"/>
    <property type="molecule type" value="Genomic_DNA"/>
</dbReference>
<protein>
    <submittedName>
        <fullName evidence="1">PhBC6A51 family helix-turn-helix protein</fullName>
    </submittedName>
</protein>